<evidence type="ECO:0000259" key="1">
    <source>
        <dbReference type="Pfam" id="PF10551"/>
    </source>
</evidence>
<feature type="domain" description="MULE transposase" evidence="1">
    <location>
        <begin position="251"/>
        <end position="347"/>
    </location>
</feature>
<sequence>MIENLSESSNDSNATSSLETNWSVVINDATAEKLNDYICNSIPKSSAYQTNHELYCRFCLDLSRHKMKQQLRQCNQPQCPVKFNVLLCEKKDIGSIAQKLEHNHFLSDYYNNYNGLPEKVKTVIKNLINTNPKLIPRQIRTYLNNNSDKLGIDDLPFNFDQVVTFFYRYKDSLAPKKNKIEDVERYLGDHLYFATIEPNTPFFFGFSTDGRPQPAPIIGNGSANNPVRIYATTLKLLQLNCNSDNQDLTLFHIDGTYKITIENYPLLVFGRSSPNRTLYPIAFGIISKEEKEDFIHFYESIKLLCRHFNINLRICFLMQDAQSACATAAMQCFPNVVILMCWFHLKQCIKRNTVEYVYKKHGYKKYSGIRNDTG</sequence>
<dbReference type="Proteomes" id="UP000663879">
    <property type="component" value="Unassembled WGS sequence"/>
</dbReference>
<accession>A0A814MKD0</accession>
<gene>
    <name evidence="2" type="ORF">OXX778_LOCUS20191</name>
</gene>
<protein>
    <recommendedName>
        <fullName evidence="1">MULE transposase domain-containing protein</fullName>
    </recommendedName>
</protein>
<dbReference type="Pfam" id="PF10551">
    <property type="entry name" value="MULE"/>
    <property type="match status" value="1"/>
</dbReference>
<proteinExistence type="predicted"/>
<reference evidence="2" key="1">
    <citation type="submission" date="2021-02" db="EMBL/GenBank/DDBJ databases">
        <authorList>
            <person name="Nowell W R."/>
        </authorList>
    </citation>
    <scope>NUCLEOTIDE SEQUENCE</scope>
    <source>
        <strain evidence="2">Ploen Becks lab</strain>
    </source>
</reference>
<name>A0A814MKD0_9BILA</name>
<keyword evidence="3" id="KW-1185">Reference proteome</keyword>
<dbReference type="InterPro" id="IPR018289">
    <property type="entry name" value="MULE_transposase_dom"/>
</dbReference>
<dbReference type="AlphaFoldDB" id="A0A814MKD0"/>
<comment type="caution">
    <text evidence="2">The sequence shown here is derived from an EMBL/GenBank/DDBJ whole genome shotgun (WGS) entry which is preliminary data.</text>
</comment>
<organism evidence="2 3">
    <name type="scientific">Brachionus calyciflorus</name>
    <dbReference type="NCBI Taxonomy" id="104777"/>
    <lineage>
        <taxon>Eukaryota</taxon>
        <taxon>Metazoa</taxon>
        <taxon>Spiralia</taxon>
        <taxon>Gnathifera</taxon>
        <taxon>Rotifera</taxon>
        <taxon>Eurotatoria</taxon>
        <taxon>Monogononta</taxon>
        <taxon>Pseudotrocha</taxon>
        <taxon>Ploima</taxon>
        <taxon>Brachionidae</taxon>
        <taxon>Brachionus</taxon>
    </lineage>
</organism>
<evidence type="ECO:0000313" key="2">
    <source>
        <dbReference type="EMBL" id="CAF1080969.1"/>
    </source>
</evidence>
<dbReference type="EMBL" id="CAJNOC010006576">
    <property type="protein sequence ID" value="CAF1080969.1"/>
    <property type="molecule type" value="Genomic_DNA"/>
</dbReference>
<dbReference type="OrthoDB" id="10402707at2759"/>
<evidence type="ECO:0000313" key="3">
    <source>
        <dbReference type="Proteomes" id="UP000663879"/>
    </source>
</evidence>